<dbReference type="PROSITE" id="PS01151">
    <property type="entry name" value="FIMBRIAL_USHER"/>
    <property type="match status" value="1"/>
</dbReference>
<dbReference type="GO" id="GO:0009297">
    <property type="term" value="P:pilus assembly"/>
    <property type="evidence" value="ECO:0007669"/>
    <property type="project" value="InterPro"/>
</dbReference>
<organism evidence="12 13">
    <name type="scientific">Yersinia rohdei</name>
    <dbReference type="NCBI Taxonomy" id="29485"/>
    <lineage>
        <taxon>Bacteria</taxon>
        <taxon>Pseudomonadati</taxon>
        <taxon>Pseudomonadota</taxon>
        <taxon>Gammaproteobacteria</taxon>
        <taxon>Enterobacterales</taxon>
        <taxon>Yersiniaceae</taxon>
        <taxon>Yersinia</taxon>
    </lineage>
</organism>
<dbReference type="Gene3D" id="2.60.40.3110">
    <property type="match status" value="1"/>
</dbReference>
<dbReference type="EMBL" id="CTKE01000017">
    <property type="protein sequence ID" value="CQI94432.1"/>
    <property type="molecule type" value="Genomic_DNA"/>
</dbReference>
<dbReference type="PANTHER" id="PTHR30451:SF4">
    <property type="entry name" value="OUTER MEMBRANE USHER PROTEIN YQIG-RELATED"/>
    <property type="match status" value="1"/>
</dbReference>
<dbReference type="GO" id="GO:0009279">
    <property type="term" value="C:cell outer membrane"/>
    <property type="evidence" value="ECO:0007669"/>
    <property type="project" value="UniProtKB-SubCell"/>
</dbReference>
<evidence type="ECO:0000256" key="8">
    <source>
        <dbReference type="ARBA" id="ARBA00023237"/>
    </source>
</evidence>
<dbReference type="Gene3D" id="2.60.40.2070">
    <property type="match status" value="1"/>
</dbReference>
<comment type="similarity">
    <text evidence="2 9">Belongs to the fimbrial export usher family.</text>
</comment>
<dbReference type="Pfam" id="PF13953">
    <property type="entry name" value="PapC_C"/>
    <property type="match status" value="1"/>
</dbReference>
<evidence type="ECO:0000313" key="12">
    <source>
        <dbReference type="EMBL" id="CQI94432.1"/>
    </source>
</evidence>
<evidence type="ECO:0000256" key="2">
    <source>
        <dbReference type="ARBA" id="ARBA00008064"/>
    </source>
</evidence>
<dbReference type="Gene3D" id="3.10.20.410">
    <property type="match status" value="1"/>
</dbReference>
<evidence type="ECO:0000256" key="1">
    <source>
        <dbReference type="ARBA" id="ARBA00004571"/>
    </source>
</evidence>
<evidence type="ECO:0000256" key="4">
    <source>
        <dbReference type="ARBA" id="ARBA00022452"/>
    </source>
</evidence>
<dbReference type="GO" id="GO:0015473">
    <property type="term" value="F:fimbrial usher porin activity"/>
    <property type="evidence" value="ECO:0007669"/>
    <property type="project" value="InterPro"/>
</dbReference>
<sequence>MHNIELIYFLIWNNVVVNMKKNIITQLLSLSLFYSYSSYAQDVQFNEQALSILGISDIDLNSFEKSEQSDGSYFVGVSVNGRKINFFDKIMFAKKDDKTQACLPETLIKVIGLKEEFVKKIPLWNQDECFDLGAQDEHIKVNFDDEKQELLLSIPQVYFLYNDDNWVPPQQRDNGVNALIFDYSIIDSYLNGRNSASQNTLSSYGTVGANVGSWRLRNNYQYQNNFNSTNKRNDLQWVQTYAFTDLPDLASKLFVGKHYTSSNIFDSVRFKGVSAFSDENMLPALLRGYAPNVTGTATSNATVTISQNGRMLSQVKVPPGPFSIDNLSSSLSGTLDVNVTEENGSVRQFQVVTTSAPFLTRPGSVRYKVNAGKLDPLDYRDVDTGFLSSELSFGLLNNLSAYAGLFSTTSSEYQSYSLGLGANMANWGALSFDVTQSLSDIAGLDKQQGESYRMSYAKRFSNSSRLNLTGYQFSNEGYMSVNNYIAAKSLLSNTPYRQKNLFSTSFSQQLLDWNAEVGLNYSRETYWNSTQSNDNLSLSFNKTLDNAWLKDTVLTVSVSQNTSSEGGNFKQAYASLSIPFGGNSNSRIQYFGSYDGQSKNQNNNINYYTRRGDNSINLGVSNTNLYDNASMNASVSRDTPYSNMQVSGSYGQHSHSLSGALDGSLTVTKQGPVFHRKVYQNQARMIIDADKAKNVSVNENESITNHFGLAGISNVPTYYRSTQYLDLNNMPENVSIEDNVIQSALTAGAVGYAKVNAVIGEKALLTIMLADGTTPPFGAIVYDKENNKQLGIIAERGQTYLTGIRNKQVMSINWNGNQSCQIAINTSDIQTLKQLTCSKEST</sequence>
<keyword evidence="9" id="KW-1029">Fimbrium biogenesis</keyword>
<dbReference type="InterPro" id="IPR042186">
    <property type="entry name" value="FimD_plug_dom"/>
</dbReference>
<keyword evidence="3 9" id="KW-0813">Transport</keyword>
<evidence type="ECO:0000259" key="11">
    <source>
        <dbReference type="Pfam" id="PF13954"/>
    </source>
</evidence>
<dbReference type="AlphaFoldDB" id="A0A0U1HWC1"/>
<keyword evidence="8 9" id="KW-0998">Cell outer membrane</keyword>
<keyword evidence="5 9" id="KW-0812">Transmembrane</keyword>
<reference evidence="12 13" key="1">
    <citation type="submission" date="2015-03" db="EMBL/GenBank/DDBJ databases">
        <authorList>
            <person name="Murphy D."/>
        </authorList>
    </citation>
    <scope>NUCLEOTIDE SEQUENCE [LARGE SCALE GENOMIC DNA]</scope>
    <source>
        <strain evidence="12 13">68/02</strain>
    </source>
</reference>
<keyword evidence="6" id="KW-0732">Signal</keyword>
<dbReference type="Pfam" id="PF00577">
    <property type="entry name" value="Usher"/>
    <property type="match status" value="1"/>
</dbReference>
<feature type="domain" description="PapC N-terminal" evidence="11">
    <location>
        <begin position="44"/>
        <end position="185"/>
    </location>
</feature>
<dbReference type="InterPro" id="IPR025885">
    <property type="entry name" value="PapC_N"/>
</dbReference>
<feature type="domain" description="PapC-like C-terminal" evidence="10">
    <location>
        <begin position="764"/>
        <end position="825"/>
    </location>
</feature>
<evidence type="ECO:0000256" key="5">
    <source>
        <dbReference type="ARBA" id="ARBA00022692"/>
    </source>
</evidence>
<comment type="subcellular location">
    <subcellularLocation>
        <location evidence="1 9">Cell outer membrane</location>
        <topology evidence="1 9">Multi-pass membrane protein</topology>
    </subcellularLocation>
</comment>
<keyword evidence="7 9" id="KW-0472">Membrane</keyword>
<dbReference type="Pfam" id="PF13954">
    <property type="entry name" value="PapC_N"/>
    <property type="match status" value="1"/>
</dbReference>
<evidence type="ECO:0000259" key="10">
    <source>
        <dbReference type="Pfam" id="PF13953"/>
    </source>
</evidence>
<dbReference type="Gene3D" id="2.60.40.2610">
    <property type="entry name" value="Outer membrane usher protein FimD, plug domain"/>
    <property type="match status" value="1"/>
</dbReference>
<name>A0A0U1HWC1_YERRO</name>
<evidence type="ECO:0000313" key="13">
    <source>
        <dbReference type="Proteomes" id="UP000042054"/>
    </source>
</evidence>
<keyword evidence="4" id="KW-1134">Transmembrane beta strand</keyword>
<evidence type="ECO:0000256" key="7">
    <source>
        <dbReference type="ARBA" id="ARBA00023136"/>
    </source>
</evidence>
<dbReference type="InterPro" id="IPR018030">
    <property type="entry name" value="Fimbrial_membr_usher_CS"/>
</dbReference>
<evidence type="ECO:0000256" key="9">
    <source>
        <dbReference type="RuleBase" id="RU003884"/>
    </source>
</evidence>
<dbReference type="RefSeq" id="WP_156171962.1">
    <property type="nucleotide sequence ID" value="NZ_CQCB01000001.1"/>
</dbReference>
<gene>
    <name evidence="12" type="primary">yqiG</name>
    <name evidence="12" type="ORF">ERS008555_03186</name>
</gene>
<dbReference type="InterPro" id="IPR037224">
    <property type="entry name" value="PapC_N_sf"/>
</dbReference>
<protein>
    <submittedName>
        <fullName evidence="12">Outer membrane fimbrial usher porin</fullName>
    </submittedName>
</protein>
<evidence type="ECO:0000256" key="3">
    <source>
        <dbReference type="ARBA" id="ARBA00022448"/>
    </source>
</evidence>
<dbReference type="InterPro" id="IPR043142">
    <property type="entry name" value="PapC-like_C_sf"/>
</dbReference>
<dbReference type="PANTHER" id="PTHR30451">
    <property type="entry name" value="OUTER MEMBRANE USHER PROTEIN"/>
    <property type="match status" value="1"/>
</dbReference>
<dbReference type="OrthoDB" id="6554712at2"/>
<dbReference type="InterPro" id="IPR025949">
    <property type="entry name" value="PapC-like_C"/>
</dbReference>
<dbReference type="Proteomes" id="UP000042054">
    <property type="component" value="Unassembled WGS sequence"/>
</dbReference>
<accession>A0A0U1HWC1</accession>
<proteinExistence type="inferred from homology"/>
<dbReference type="InterPro" id="IPR000015">
    <property type="entry name" value="Fimb_usher"/>
</dbReference>
<dbReference type="SUPFAM" id="SSF141729">
    <property type="entry name" value="FimD N-terminal domain-like"/>
    <property type="match status" value="1"/>
</dbReference>
<evidence type="ECO:0000256" key="6">
    <source>
        <dbReference type="ARBA" id="ARBA00022729"/>
    </source>
</evidence>